<comment type="caution">
    <text evidence="3">The sequence shown here is derived from an EMBL/GenBank/DDBJ whole genome shotgun (WGS) entry which is preliminary data.</text>
</comment>
<feature type="signal peptide" evidence="1">
    <location>
        <begin position="1"/>
        <end position="18"/>
    </location>
</feature>
<accession>A0ABU0TLF1</accession>
<reference evidence="3 4" key="1">
    <citation type="submission" date="2023-07" db="EMBL/GenBank/DDBJ databases">
        <title>Functional and genomic diversity of the sorghum phyllosphere microbiome.</title>
        <authorList>
            <person name="Shade A."/>
        </authorList>
    </citation>
    <scope>NUCLEOTIDE SEQUENCE [LARGE SCALE GENOMIC DNA]</scope>
    <source>
        <strain evidence="3 4">SORGH_AS_1064</strain>
    </source>
</reference>
<evidence type="ECO:0000256" key="1">
    <source>
        <dbReference type="SAM" id="SignalP"/>
    </source>
</evidence>
<evidence type="ECO:0000313" key="4">
    <source>
        <dbReference type="Proteomes" id="UP001225072"/>
    </source>
</evidence>
<dbReference type="InterPro" id="IPR046551">
    <property type="entry name" value="DUF6705"/>
</dbReference>
<proteinExistence type="predicted"/>
<evidence type="ECO:0000259" key="2">
    <source>
        <dbReference type="Pfam" id="PF20448"/>
    </source>
</evidence>
<feature type="domain" description="DUF6705" evidence="2">
    <location>
        <begin position="1"/>
        <end position="186"/>
    </location>
</feature>
<feature type="chain" id="PRO_5046235048" description="DUF6705 domain-containing protein" evidence="1">
    <location>
        <begin position="19"/>
        <end position="186"/>
    </location>
</feature>
<dbReference type="Proteomes" id="UP001225072">
    <property type="component" value="Unassembled WGS sequence"/>
</dbReference>
<evidence type="ECO:0000313" key="3">
    <source>
        <dbReference type="EMBL" id="MDQ1097867.1"/>
    </source>
</evidence>
<keyword evidence="1" id="KW-0732">Signal</keyword>
<name>A0ABU0TLF1_9FLAO</name>
<organism evidence="3 4">
    <name type="scientific">Chryseobacterium camelliae</name>
    <dbReference type="NCBI Taxonomy" id="1265445"/>
    <lineage>
        <taxon>Bacteria</taxon>
        <taxon>Pseudomonadati</taxon>
        <taxon>Bacteroidota</taxon>
        <taxon>Flavobacteriia</taxon>
        <taxon>Flavobacteriales</taxon>
        <taxon>Weeksellaceae</taxon>
        <taxon>Chryseobacterium group</taxon>
        <taxon>Chryseobacterium</taxon>
    </lineage>
</organism>
<keyword evidence="4" id="KW-1185">Reference proteome</keyword>
<gene>
    <name evidence="3" type="ORF">QE404_003014</name>
</gene>
<sequence>MKKILIIISIHLILLSCAQVYPLNTNTDVPTDAYIKDLNNELIPYEGTWKGTWDNKTIFIYLKKIKKYLDHRENNPYYKDILIGKFKVIDSNGQVLFDNTNLSDNDAKIEGTRFFSIPYKKYSLFYLDPDICNSTGDILIKFLNNASTQLDWKFSDTTDIIDSSCQYYNANQFPQPLPKEIILTKQ</sequence>
<dbReference type="RefSeq" id="WP_307451699.1">
    <property type="nucleotide sequence ID" value="NZ_JAUTAL010000001.1"/>
</dbReference>
<dbReference type="Pfam" id="PF20448">
    <property type="entry name" value="DUF6705"/>
    <property type="match status" value="1"/>
</dbReference>
<protein>
    <recommendedName>
        <fullName evidence="2">DUF6705 domain-containing protein</fullName>
    </recommendedName>
</protein>
<dbReference type="EMBL" id="JAUTAL010000001">
    <property type="protein sequence ID" value="MDQ1097867.1"/>
    <property type="molecule type" value="Genomic_DNA"/>
</dbReference>
<dbReference type="PROSITE" id="PS51257">
    <property type="entry name" value="PROKAR_LIPOPROTEIN"/>
    <property type="match status" value="1"/>
</dbReference>